<name>A0A1B0D2P4_PHLPP</name>
<reference evidence="1" key="1">
    <citation type="submission" date="2022-08" db="UniProtKB">
        <authorList>
            <consortium name="EnsemblMetazoa"/>
        </authorList>
    </citation>
    <scope>IDENTIFICATION</scope>
    <source>
        <strain evidence="1">Israel</strain>
    </source>
</reference>
<keyword evidence="2" id="KW-1185">Reference proteome</keyword>
<evidence type="ECO:0000313" key="1">
    <source>
        <dbReference type="EnsemblMetazoa" id="PPAI001617-PA"/>
    </source>
</evidence>
<dbReference type="VEuPathDB" id="VectorBase:PPAPM1_000764"/>
<sequence length="173" mass="20188">MENDDLIVEVLEVYMNYILYGRQVYPSAIFRKRRSFSTFVYKSIYPPLNDYLKSILETVRTLKRIKKLHKVEMILYQNDSILENYIFDIEDLHEIGSDDKYLIEFEENIKRSIAVLEGRLKGLKPLQGDTNFKIVLHTTQSAFVSLAGNKQLEGFPWLKAGDMSPEEKQTATL</sequence>
<dbReference type="Gene3D" id="3.30.900.10">
    <property type="entry name" value="HORMA domain"/>
    <property type="match status" value="1"/>
</dbReference>
<dbReference type="InterPro" id="IPR045091">
    <property type="entry name" value="Mad2-like"/>
</dbReference>
<protein>
    <submittedName>
        <fullName evidence="1">Uncharacterized protein</fullName>
    </submittedName>
</protein>
<dbReference type="Proteomes" id="UP000092462">
    <property type="component" value="Unassembled WGS sequence"/>
</dbReference>
<evidence type="ECO:0000313" key="2">
    <source>
        <dbReference type="Proteomes" id="UP000092462"/>
    </source>
</evidence>
<dbReference type="SUPFAM" id="SSF56019">
    <property type="entry name" value="The spindle assembly checkpoint protein mad2"/>
    <property type="match status" value="1"/>
</dbReference>
<dbReference type="InterPro" id="IPR036570">
    <property type="entry name" value="HORMA_dom_sf"/>
</dbReference>
<organism evidence="1 2">
    <name type="scientific">Phlebotomus papatasi</name>
    <name type="common">Sandfly</name>
    <dbReference type="NCBI Taxonomy" id="29031"/>
    <lineage>
        <taxon>Eukaryota</taxon>
        <taxon>Metazoa</taxon>
        <taxon>Ecdysozoa</taxon>
        <taxon>Arthropoda</taxon>
        <taxon>Hexapoda</taxon>
        <taxon>Insecta</taxon>
        <taxon>Pterygota</taxon>
        <taxon>Neoptera</taxon>
        <taxon>Endopterygota</taxon>
        <taxon>Diptera</taxon>
        <taxon>Nematocera</taxon>
        <taxon>Psychodoidea</taxon>
        <taxon>Psychodidae</taxon>
        <taxon>Phlebotomus</taxon>
        <taxon>Phlebotomus</taxon>
    </lineage>
</organism>
<accession>A0A1B0D2P4</accession>
<dbReference type="PANTHER" id="PTHR11842:SF10">
    <property type="entry name" value="MITOTIC SPINDLE ASSEMBLY CHECKPOINT PROTEIN MAD2B"/>
    <property type="match status" value="1"/>
</dbReference>
<dbReference type="AlphaFoldDB" id="A0A1B0D2P4"/>
<dbReference type="PROSITE" id="PS50815">
    <property type="entry name" value="HORMA"/>
    <property type="match status" value="1"/>
</dbReference>
<dbReference type="EnsemblMetazoa" id="PPAI001617-RA">
    <property type="protein sequence ID" value="PPAI001617-PA"/>
    <property type="gene ID" value="PPAI001617"/>
</dbReference>
<proteinExistence type="predicted"/>
<dbReference type="EMBL" id="AJVK01023039">
    <property type="status" value="NOT_ANNOTATED_CDS"/>
    <property type="molecule type" value="Genomic_DNA"/>
</dbReference>
<dbReference type="GO" id="GO:0016035">
    <property type="term" value="C:zeta DNA polymerase complex"/>
    <property type="evidence" value="ECO:0007669"/>
    <property type="project" value="TreeGrafter"/>
</dbReference>
<dbReference type="VEuPathDB" id="VectorBase:PPAI001617"/>
<dbReference type="PANTHER" id="PTHR11842">
    <property type="entry name" value="MITOTIC SPINDLE ASSEMBLY CHECKPOINT PROTEIN MAD2"/>
    <property type="match status" value="1"/>
</dbReference>
<dbReference type="InterPro" id="IPR003511">
    <property type="entry name" value="HORMA_dom"/>
</dbReference>